<keyword evidence="2" id="KW-1185">Reference proteome</keyword>
<dbReference type="RefSeq" id="WP_142943514.1">
    <property type="nucleotide sequence ID" value="NZ_VIKR01000005.1"/>
</dbReference>
<dbReference type="EMBL" id="VIKR01000005">
    <property type="protein sequence ID" value="TQV72184.1"/>
    <property type="molecule type" value="Genomic_DNA"/>
</dbReference>
<dbReference type="AlphaFoldDB" id="A0A545T4N9"/>
<dbReference type="Pfam" id="PF10604">
    <property type="entry name" value="Polyketide_cyc2"/>
    <property type="match status" value="1"/>
</dbReference>
<organism evidence="1 2">
    <name type="scientific">Aliikangiella marina</name>
    <dbReference type="NCBI Taxonomy" id="1712262"/>
    <lineage>
        <taxon>Bacteria</taxon>
        <taxon>Pseudomonadati</taxon>
        <taxon>Pseudomonadota</taxon>
        <taxon>Gammaproteobacteria</taxon>
        <taxon>Oceanospirillales</taxon>
        <taxon>Pleioneaceae</taxon>
        <taxon>Aliikangiella</taxon>
    </lineage>
</organism>
<protein>
    <submittedName>
        <fullName evidence="1">SRPBCC family protein</fullName>
    </submittedName>
</protein>
<comment type="caution">
    <text evidence="1">The sequence shown here is derived from an EMBL/GenBank/DDBJ whole genome shotgun (WGS) entry which is preliminary data.</text>
</comment>
<evidence type="ECO:0000313" key="2">
    <source>
        <dbReference type="Proteomes" id="UP000317839"/>
    </source>
</evidence>
<dbReference type="OrthoDB" id="9807923at2"/>
<name>A0A545T4N9_9GAMM</name>
<dbReference type="SUPFAM" id="SSF55961">
    <property type="entry name" value="Bet v1-like"/>
    <property type="match status" value="1"/>
</dbReference>
<dbReference type="InterPro" id="IPR019587">
    <property type="entry name" value="Polyketide_cyclase/dehydratase"/>
</dbReference>
<dbReference type="Gene3D" id="3.30.530.20">
    <property type="match status" value="1"/>
</dbReference>
<gene>
    <name evidence="1" type="ORF">FLL45_18365</name>
</gene>
<reference evidence="1 2" key="1">
    <citation type="submission" date="2019-06" db="EMBL/GenBank/DDBJ databases">
        <title>Draft genome of Aliikangiella marina GYP-15.</title>
        <authorList>
            <person name="Wang G."/>
        </authorList>
    </citation>
    <scope>NUCLEOTIDE SEQUENCE [LARGE SCALE GENOMIC DNA]</scope>
    <source>
        <strain evidence="1 2">GYP-15</strain>
    </source>
</reference>
<evidence type="ECO:0000313" key="1">
    <source>
        <dbReference type="EMBL" id="TQV72184.1"/>
    </source>
</evidence>
<proteinExistence type="predicted"/>
<dbReference type="Proteomes" id="UP000317839">
    <property type="component" value="Unassembled WGS sequence"/>
</dbReference>
<dbReference type="CDD" id="cd07818">
    <property type="entry name" value="SRPBCC_1"/>
    <property type="match status" value="1"/>
</dbReference>
<accession>A0A545T4N9</accession>
<sequence>MKLFLKIFGVLLALFIIVGLVLDNSVDVRRQVVIEAAPQAIHPYLSDLKQWPKWTPWAELDPSMKTTIGNISAGVGASQSWAGQSGAGALTITQSSLEEGVIYSMNFEGDSTVYTSGLTYQWDGKATTVTWFMKGKMEPIIIGNYFAQLMDKFVGQSYEDGLNKLKELVESTV</sequence>
<dbReference type="InterPro" id="IPR023393">
    <property type="entry name" value="START-like_dom_sf"/>
</dbReference>